<dbReference type="PANTHER" id="PTHR43341:SF9">
    <property type="entry name" value="DICARBOXYLIC AMINO ACID PERMEASE"/>
    <property type="match status" value="1"/>
</dbReference>
<dbReference type="PROSITE" id="PS00218">
    <property type="entry name" value="AMINO_ACID_PERMEASE_1"/>
    <property type="match status" value="1"/>
</dbReference>
<evidence type="ECO:0000256" key="6">
    <source>
        <dbReference type="ARBA" id="ARBA00023136"/>
    </source>
</evidence>
<evidence type="ECO:0000256" key="3">
    <source>
        <dbReference type="ARBA" id="ARBA00022692"/>
    </source>
</evidence>
<comment type="subcellular location">
    <subcellularLocation>
        <location evidence="1">Membrane</location>
        <topology evidence="1">Multi-pass membrane protein</topology>
    </subcellularLocation>
</comment>
<keyword evidence="6 7" id="KW-0472">Membrane</keyword>
<dbReference type="InterPro" id="IPR050524">
    <property type="entry name" value="APC_YAT"/>
</dbReference>
<dbReference type="InterPro" id="IPR004841">
    <property type="entry name" value="AA-permease/SLC12A_dom"/>
</dbReference>
<evidence type="ECO:0000313" key="9">
    <source>
        <dbReference type="EMBL" id="KAH7157368.1"/>
    </source>
</evidence>
<evidence type="ECO:0000256" key="5">
    <source>
        <dbReference type="ARBA" id="ARBA00022989"/>
    </source>
</evidence>
<accession>A0A9P9JGR4</accession>
<evidence type="ECO:0000256" key="7">
    <source>
        <dbReference type="SAM" id="Phobius"/>
    </source>
</evidence>
<feature type="transmembrane region" description="Helical" evidence="7">
    <location>
        <begin position="165"/>
        <end position="186"/>
    </location>
</feature>
<feature type="transmembrane region" description="Helical" evidence="7">
    <location>
        <begin position="327"/>
        <end position="354"/>
    </location>
</feature>
<gene>
    <name evidence="9" type="ORF">B0J13DRAFT_520107</name>
</gene>
<dbReference type="GO" id="GO:0016020">
    <property type="term" value="C:membrane"/>
    <property type="evidence" value="ECO:0007669"/>
    <property type="project" value="UniProtKB-SubCell"/>
</dbReference>
<evidence type="ECO:0000313" key="10">
    <source>
        <dbReference type="Proteomes" id="UP000717696"/>
    </source>
</evidence>
<feature type="transmembrane region" description="Helical" evidence="7">
    <location>
        <begin position="416"/>
        <end position="440"/>
    </location>
</feature>
<feature type="transmembrane region" description="Helical" evidence="7">
    <location>
        <begin position="84"/>
        <end position="108"/>
    </location>
</feature>
<comment type="caution">
    <text evidence="9">The sequence shown here is derived from an EMBL/GenBank/DDBJ whole genome shotgun (WGS) entry which is preliminary data.</text>
</comment>
<dbReference type="PANTHER" id="PTHR43341">
    <property type="entry name" value="AMINO ACID PERMEASE"/>
    <property type="match status" value="1"/>
</dbReference>
<feature type="transmembrane region" description="Helical" evidence="7">
    <location>
        <begin position="452"/>
        <end position="476"/>
    </location>
</feature>
<protein>
    <submittedName>
        <fullName evidence="9">Amino acid permease/ SLC12A domain-containing protein</fullName>
    </submittedName>
</protein>
<feature type="transmembrane region" description="Helical" evidence="7">
    <location>
        <begin position="54"/>
        <end position="72"/>
    </location>
</feature>
<dbReference type="OrthoDB" id="3900342at2759"/>
<dbReference type="EMBL" id="JAGMUU010000003">
    <property type="protein sequence ID" value="KAH7157368.1"/>
    <property type="molecule type" value="Genomic_DNA"/>
</dbReference>
<dbReference type="FunFam" id="1.20.1740.10:FF:000006">
    <property type="entry name" value="General amino acid permease"/>
    <property type="match status" value="1"/>
</dbReference>
<evidence type="ECO:0000256" key="2">
    <source>
        <dbReference type="ARBA" id="ARBA00022448"/>
    </source>
</evidence>
<proteinExistence type="predicted"/>
<keyword evidence="10" id="KW-1185">Reference proteome</keyword>
<keyword evidence="5 7" id="KW-1133">Transmembrane helix</keyword>
<dbReference type="Gene3D" id="1.20.1740.10">
    <property type="entry name" value="Amino acid/polyamine transporter I"/>
    <property type="match status" value="1"/>
</dbReference>
<feature type="transmembrane region" description="Helical" evidence="7">
    <location>
        <begin position="128"/>
        <end position="153"/>
    </location>
</feature>
<keyword evidence="3 7" id="KW-0812">Transmembrane</keyword>
<evidence type="ECO:0000256" key="4">
    <source>
        <dbReference type="ARBA" id="ARBA00022970"/>
    </source>
</evidence>
<dbReference type="Proteomes" id="UP000717696">
    <property type="component" value="Unassembled WGS sequence"/>
</dbReference>
<reference evidence="9" key="1">
    <citation type="journal article" date="2021" name="Nat. Commun.">
        <title>Genetic determinants of endophytism in the Arabidopsis root mycobiome.</title>
        <authorList>
            <person name="Mesny F."/>
            <person name="Miyauchi S."/>
            <person name="Thiergart T."/>
            <person name="Pickel B."/>
            <person name="Atanasova L."/>
            <person name="Karlsson M."/>
            <person name="Huettel B."/>
            <person name="Barry K.W."/>
            <person name="Haridas S."/>
            <person name="Chen C."/>
            <person name="Bauer D."/>
            <person name="Andreopoulos W."/>
            <person name="Pangilinan J."/>
            <person name="LaButti K."/>
            <person name="Riley R."/>
            <person name="Lipzen A."/>
            <person name="Clum A."/>
            <person name="Drula E."/>
            <person name="Henrissat B."/>
            <person name="Kohler A."/>
            <person name="Grigoriev I.V."/>
            <person name="Martin F.M."/>
            <person name="Hacquard S."/>
        </authorList>
    </citation>
    <scope>NUCLEOTIDE SEQUENCE</scope>
    <source>
        <strain evidence="9">MPI-CAGE-AT-0021</strain>
    </source>
</reference>
<dbReference type="PIRSF" id="PIRSF006060">
    <property type="entry name" value="AA_transporter"/>
    <property type="match status" value="1"/>
</dbReference>
<evidence type="ECO:0000259" key="8">
    <source>
        <dbReference type="Pfam" id="PF00324"/>
    </source>
</evidence>
<sequence length="570" mass="62890">MAIEKPPSHDVEKVSQAVDLGGLDRVQTGDDQKHQTQDDGQQTTLHRGLKARHITMIAIGGAIGTGLIIGTGKSLAQAGPGSVFISYTIVGFVVFLIMAAVGEMASWLPVSAGFTAYATRFCDPSLGFALGWCYWVKYVIIAPNQLTAAALVIQFWVDRDTVNPGVFIAIFLVCILCINYFGIQFFGEFEFWLSAFKVITIVGIIIFSFILALGGGPDKQRKGFTYWKEPGAFKPYINEGSSGRFLGFWSCMINATFAYMGTELVGVTVAEAQNPRKTIPRAIKLTYYRILFFYCLSVLLVGMLVPYNSPELVFATEAKTGASASPFVVAAELAGVRVIAHILNACICVFVFSASNTDLYISSRTLHALASDGLAPKIFKRTNKNGVPIYALGFSALFCLLAFMNVSDDSKKVFQYFVNLTTIFALVTWISILVTHIYWCRARKAQDLADEALPYVAPFGVYGTWAALFVCVIVALTKNYDVFVGDFDKEKAKTFITGYLGIPVYLLLLFGHKVFTKSRGIKPADADFYTGKDVIDREEEEFLARKAANRELDGRSKGSWFYKTFVSWLL</sequence>
<dbReference type="AlphaFoldDB" id="A0A9P9JGR4"/>
<evidence type="ECO:0000256" key="1">
    <source>
        <dbReference type="ARBA" id="ARBA00004141"/>
    </source>
</evidence>
<organism evidence="9 10">
    <name type="scientific">Dactylonectria estremocensis</name>
    <dbReference type="NCBI Taxonomy" id="1079267"/>
    <lineage>
        <taxon>Eukaryota</taxon>
        <taxon>Fungi</taxon>
        <taxon>Dikarya</taxon>
        <taxon>Ascomycota</taxon>
        <taxon>Pezizomycotina</taxon>
        <taxon>Sordariomycetes</taxon>
        <taxon>Hypocreomycetidae</taxon>
        <taxon>Hypocreales</taxon>
        <taxon>Nectriaceae</taxon>
        <taxon>Dactylonectria</taxon>
    </lineage>
</organism>
<feature type="transmembrane region" description="Helical" evidence="7">
    <location>
        <begin position="192"/>
        <end position="213"/>
    </location>
</feature>
<dbReference type="Pfam" id="PF00324">
    <property type="entry name" value="AA_permease"/>
    <property type="match status" value="1"/>
</dbReference>
<name>A0A9P9JGR4_9HYPO</name>
<feature type="transmembrane region" description="Helical" evidence="7">
    <location>
        <begin position="387"/>
        <end position="404"/>
    </location>
</feature>
<feature type="domain" description="Amino acid permease/ SLC12A" evidence="8">
    <location>
        <begin position="53"/>
        <end position="518"/>
    </location>
</feature>
<dbReference type="GO" id="GO:0015171">
    <property type="term" value="F:amino acid transmembrane transporter activity"/>
    <property type="evidence" value="ECO:0007669"/>
    <property type="project" value="TreeGrafter"/>
</dbReference>
<feature type="transmembrane region" description="Helical" evidence="7">
    <location>
        <begin position="496"/>
        <end position="515"/>
    </location>
</feature>
<feature type="transmembrane region" description="Helical" evidence="7">
    <location>
        <begin position="286"/>
        <end position="307"/>
    </location>
</feature>
<keyword evidence="2" id="KW-0813">Transport</keyword>
<keyword evidence="4" id="KW-0029">Amino-acid transport</keyword>
<dbReference type="InterPro" id="IPR004840">
    <property type="entry name" value="Amino_acid_permease_CS"/>
</dbReference>